<comment type="similarity">
    <text evidence="3">Belongs to the RimP family.</text>
</comment>
<comment type="function">
    <text evidence="3">Required for maturation of 30S ribosomal subunits.</text>
</comment>
<dbReference type="STRING" id="89093.SAMN04488558_101139"/>
<dbReference type="CDD" id="cd01734">
    <property type="entry name" value="YlxS_C"/>
    <property type="match status" value="1"/>
</dbReference>
<dbReference type="GO" id="GO:0005829">
    <property type="term" value="C:cytosol"/>
    <property type="evidence" value="ECO:0007669"/>
    <property type="project" value="TreeGrafter"/>
</dbReference>
<dbReference type="Proteomes" id="UP000198833">
    <property type="component" value="Unassembled WGS sequence"/>
</dbReference>
<proteinExistence type="inferred from homology"/>
<dbReference type="Pfam" id="PF17384">
    <property type="entry name" value="DUF150_C"/>
    <property type="match status" value="1"/>
</dbReference>
<evidence type="ECO:0000259" key="4">
    <source>
        <dbReference type="Pfam" id="PF02576"/>
    </source>
</evidence>
<evidence type="ECO:0000256" key="1">
    <source>
        <dbReference type="ARBA" id="ARBA00022490"/>
    </source>
</evidence>
<evidence type="ECO:0000256" key="2">
    <source>
        <dbReference type="ARBA" id="ARBA00022517"/>
    </source>
</evidence>
<feature type="domain" description="Ribosome maturation factor RimP C-terminal" evidence="5">
    <location>
        <begin position="88"/>
        <end position="157"/>
    </location>
</feature>
<dbReference type="OrthoDB" id="9805006at2"/>
<name>A0A1H8Z617_9LACT</name>
<evidence type="ECO:0000313" key="6">
    <source>
        <dbReference type="EMBL" id="SEP59048.1"/>
    </source>
</evidence>
<dbReference type="InterPro" id="IPR028989">
    <property type="entry name" value="RimP_N"/>
</dbReference>
<sequence>MSTIIDKVTPIVEEIVNDLHAKLVDIEYVKEGKSWFLRVYADKENGIDLDDCALISEQLSLALDQLDPDPFPSAYYLEVSSPGVERPLKTQEDMLAAIDQYIHLDYYSPQYKQKFHEGFLRAVDEETYQIEIMDKTRKKLLDIPKKSVAKARLAVKF</sequence>
<dbReference type="Gene3D" id="2.30.30.180">
    <property type="entry name" value="Ribosome maturation factor RimP, C-terminal domain"/>
    <property type="match status" value="1"/>
</dbReference>
<protein>
    <recommendedName>
        <fullName evidence="3">Ribosome maturation factor RimP</fullName>
    </recommendedName>
</protein>
<keyword evidence="7" id="KW-1185">Reference proteome</keyword>
<reference evidence="6 7" key="1">
    <citation type="submission" date="2016-10" db="EMBL/GenBank/DDBJ databases">
        <authorList>
            <person name="de Groot N.N."/>
        </authorList>
    </citation>
    <scope>NUCLEOTIDE SEQUENCE [LARGE SCALE GENOMIC DNA]</scope>
    <source>
        <strain evidence="6 7">DSM 15695</strain>
    </source>
</reference>
<dbReference type="AlphaFoldDB" id="A0A1H8Z617"/>
<dbReference type="NCBIfam" id="NF000928">
    <property type="entry name" value="PRK00092.1-2"/>
    <property type="match status" value="1"/>
</dbReference>
<gene>
    <name evidence="3" type="primary">rimP</name>
    <name evidence="6" type="ORF">SAMN04488558_101139</name>
</gene>
<evidence type="ECO:0000256" key="3">
    <source>
        <dbReference type="HAMAP-Rule" id="MF_01077"/>
    </source>
</evidence>
<dbReference type="GO" id="GO:0006412">
    <property type="term" value="P:translation"/>
    <property type="evidence" value="ECO:0007669"/>
    <property type="project" value="TreeGrafter"/>
</dbReference>
<dbReference type="EMBL" id="FOEN01000001">
    <property type="protein sequence ID" value="SEP59048.1"/>
    <property type="molecule type" value="Genomic_DNA"/>
</dbReference>
<feature type="domain" description="Ribosome maturation factor RimP N-terminal" evidence="4">
    <location>
        <begin position="11"/>
        <end position="85"/>
    </location>
</feature>
<dbReference type="PANTHER" id="PTHR33867">
    <property type="entry name" value="RIBOSOME MATURATION FACTOR RIMP"/>
    <property type="match status" value="1"/>
</dbReference>
<dbReference type="FunFam" id="3.30.300.70:FF:000001">
    <property type="entry name" value="Ribosome maturation factor RimP"/>
    <property type="match status" value="1"/>
</dbReference>
<accession>A0A1H8Z617</accession>
<evidence type="ECO:0000313" key="7">
    <source>
        <dbReference type="Proteomes" id="UP000198833"/>
    </source>
</evidence>
<dbReference type="HAMAP" id="MF_01077">
    <property type="entry name" value="RimP"/>
    <property type="match status" value="1"/>
</dbReference>
<dbReference type="InterPro" id="IPR036847">
    <property type="entry name" value="RimP_C_sf"/>
</dbReference>
<dbReference type="SUPFAM" id="SSF75420">
    <property type="entry name" value="YhbC-like, N-terminal domain"/>
    <property type="match status" value="1"/>
</dbReference>
<dbReference type="SUPFAM" id="SSF74942">
    <property type="entry name" value="YhbC-like, C-terminal domain"/>
    <property type="match status" value="1"/>
</dbReference>
<dbReference type="InterPro" id="IPR028998">
    <property type="entry name" value="RimP_C"/>
</dbReference>
<keyword evidence="1 3" id="KW-0963">Cytoplasm</keyword>
<organism evidence="6 7">
    <name type="scientific">Ignavigranum ruoffiae</name>
    <dbReference type="NCBI Taxonomy" id="89093"/>
    <lineage>
        <taxon>Bacteria</taxon>
        <taxon>Bacillati</taxon>
        <taxon>Bacillota</taxon>
        <taxon>Bacilli</taxon>
        <taxon>Lactobacillales</taxon>
        <taxon>Aerococcaceae</taxon>
        <taxon>Ignavigranum</taxon>
    </lineage>
</organism>
<dbReference type="InterPro" id="IPR035956">
    <property type="entry name" value="RimP_N_sf"/>
</dbReference>
<evidence type="ECO:0000259" key="5">
    <source>
        <dbReference type="Pfam" id="PF17384"/>
    </source>
</evidence>
<keyword evidence="2 3" id="KW-0690">Ribosome biogenesis</keyword>
<dbReference type="Gene3D" id="3.30.300.70">
    <property type="entry name" value="RimP-like superfamily, N-terminal"/>
    <property type="match status" value="1"/>
</dbReference>
<dbReference type="PANTHER" id="PTHR33867:SF1">
    <property type="entry name" value="RIBOSOME MATURATION FACTOR RIMP"/>
    <property type="match status" value="1"/>
</dbReference>
<dbReference type="InterPro" id="IPR003728">
    <property type="entry name" value="Ribosome_maturation_RimP"/>
</dbReference>
<comment type="subcellular location">
    <subcellularLocation>
        <location evidence="3">Cytoplasm</location>
    </subcellularLocation>
</comment>
<dbReference type="Pfam" id="PF02576">
    <property type="entry name" value="RimP_N"/>
    <property type="match status" value="1"/>
</dbReference>
<dbReference type="GO" id="GO:0000028">
    <property type="term" value="P:ribosomal small subunit assembly"/>
    <property type="evidence" value="ECO:0007669"/>
    <property type="project" value="TreeGrafter"/>
</dbReference>
<dbReference type="RefSeq" id="WP_092569749.1">
    <property type="nucleotide sequence ID" value="NZ_CALUDV010000004.1"/>
</dbReference>